<dbReference type="Proteomes" id="UP000515369">
    <property type="component" value="Chromosome"/>
</dbReference>
<gene>
    <name evidence="2" type="ORF">H3H32_07260</name>
</gene>
<sequence length="140" mass="15855">MKLLKHSLRVIANLGLILLSLTSQAQSTDQEPIGWSEEKPFELGTYMGANRTVNVILLVKQVNGITLKIKNTDELTLHELFMKRSPRAYHWKLNFEGSKSGTYKLEISDGQTTIIRRIEVVDVPSIEAQRYITFSSPLVP</sequence>
<reference evidence="2 3" key="1">
    <citation type="submission" date="2020-07" db="EMBL/GenBank/DDBJ databases">
        <title>Spirosoma foliorum sp. nov., isolated from the leaves on the Nejang mountain Korea, Republic of.</title>
        <authorList>
            <person name="Ho H."/>
            <person name="Lee Y.-J."/>
            <person name="Nurcahyanto D.-A."/>
            <person name="Kim S.-G."/>
        </authorList>
    </citation>
    <scope>NUCLEOTIDE SEQUENCE [LARGE SCALE GENOMIC DNA]</scope>
    <source>
        <strain evidence="2 3">PL0136</strain>
    </source>
</reference>
<dbReference type="EMBL" id="CP059732">
    <property type="protein sequence ID" value="QMW04719.1"/>
    <property type="molecule type" value="Genomic_DNA"/>
</dbReference>
<evidence type="ECO:0000256" key="1">
    <source>
        <dbReference type="SAM" id="SignalP"/>
    </source>
</evidence>
<dbReference type="KEGG" id="sfol:H3H32_07260"/>
<keyword evidence="1" id="KW-0732">Signal</keyword>
<organism evidence="2 3">
    <name type="scientific">Spirosoma foliorum</name>
    <dbReference type="NCBI Taxonomy" id="2710596"/>
    <lineage>
        <taxon>Bacteria</taxon>
        <taxon>Pseudomonadati</taxon>
        <taxon>Bacteroidota</taxon>
        <taxon>Cytophagia</taxon>
        <taxon>Cytophagales</taxon>
        <taxon>Cytophagaceae</taxon>
        <taxon>Spirosoma</taxon>
    </lineage>
</organism>
<evidence type="ECO:0000313" key="2">
    <source>
        <dbReference type="EMBL" id="QMW04719.1"/>
    </source>
</evidence>
<evidence type="ECO:0000313" key="3">
    <source>
        <dbReference type="Proteomes" id="UP000515369"/>
    </source>
</evidence>
<protein>
    <recommendedName>
        <fullName evidence="4">Secretion system C-terminal sorting domain-containing protein</fullName>
    </recommendedName>
</protein>
<evidence type="ECO:0008006" key="4">
    <source>
        <dbReference type="Google" id="ProtNLM"/>
    </source>
</evidence>
<proteinExistence type="predicted"/>
<accession>A0A7G5H0S7</accession>
<name>A0A7G5H0S7_9BACT</name>
<dbReference type="AlphaFoldDB" id="A0A7G5H0S7"/>
<dbReference type="RefSeq" id="WP_182462071.1">
    <property type="nucleotide sequence ID" value="NZ_CP059732.1"/>
</dbReference>
<feature type="chain" id="PRO_5028873830" description="Secretion system C-terminal sorting domain-containing protein" evidence="1">
    <location>
        <begin position="26"/>
        <end position="140"/>
    </location>
</feature>
<feature type="signal peptide" evidence="1">
    <location>
        <begin position="1"/>
        <end position="25"/>
    </location>
</feature>
<keyword evidence="3" id="KW-1185">Reference proteome</keyword>